<dbReference type="Pfam" id="PF11799">
    <property type="entry name" value="IMS_C"/>
    <property type="match status" value="1"/>
</dbReference>
<dbReference type="InterPro" id="IPR022880">
    <property type="entry name" value="DNApol_IV"/>
</dbReference>
<dbReference type="GO" id="GO:0000287">
    <property type="term" value="F:magnesium ion binding"/>
    <property type="evidence" value="ECO:0007669"/>
    <property type="project" value="UniProtKB-UniRule"/>
</dbReference>
<dbReference type="NCBIfam" id="NF002677">
    <property type="entry name" value="PRK02406.1"/>
    <property type="match status" value="1"/>
</dbReference>
<dbReference type="FunFam" id="1.10.150.20:FF:000019">
    <property type="entry name" value="DNA polymerase IV"/>
    <property type="match status" value="1"/>
</dbReference>
<evidence type="ECO:0000259" key="16">
    <source>
        <dbReference type="PROSITE" id="PS50173"/>
    </source>
</evidence>
<evidence type="ECO:0000313" key="17">
    <source>
        <dbReference type="EMBL" id="KRN27449.1"/>
    </source>
</evidence>
<dbReference type="InterPro" id="IPR053848">
    <property type="entry name" value="IMS_HHH_1"/>
</dbReference>
<keyword evidence="7 15" id="KW-0235">DNA replication</keyword>
<accession>A0A0R2FFR2</accession>
<evidence type="ECO:0000256" key="15">
    <source>
        <dbReference type="HAMAP-Rule" id="MF_01113"/>
    </source>
</evidence>
<comment type="cofactor">
    <cofactor evidence="15">
        <name>Mg(2+)</name>
        <dbReference type="ChEBI" id="CHEBI:18420"/>
    </cofactor>
    <text evidence="15">Binds 2 magnesium ions per subunit.</text>
</comment>
<keyword evidence="11 15" id="KW-0239">DNA-directed DNA polymerase</keyword>
<keyword evidence="5 15" id="KW-0808">Transferase</keyword>
<dbReference type="PANTHER" id="PTHR11076:SF33">
    <property type="entry name" value="DNA POLYMERASE KAPPA"/>
    <property type="match status" value="1"/>
</dbReference>
<evidence type="ECO:0000256" key="10">
    <source>
        <dbReference type="ARBA" id="ARBA00022842"/>
    </source>
</evidence>
<dbReference type="GO" id="GO:0006281">
    <property type="term" value="P:DNA repair"/>
    <property type="evidence" value="ECO:0007669"/>
    <property type="project" value="UniProtKB-UniRule"/>
</dbReference>
<keyword evidence="4 15" id="KW-0963">Cytoplasm</keyword>
<comment type="similarity">
    <text evidence="2 15">Belongs to the DNA polymerase type-Y family.</text>
</comment>
<dbReference type="AlphaFoldDB" id="A0A0R2FFR2"/>
<dbReference type="Pfam" id="PF21999">
    <property type="entry name" value="IMS_HHH_1"/>
    <property type="match status" value="1"/>
</dbReference>
<evidence type="ECO:0000256" key="2">
    <source>
        <dbReference type="ARBA" id="ARBA00010945"/>
    </source>
</evidence>
<dbReference type="GO" id="GO:0009432">
    <property type="term" value="P:SOS response"/>
    <property type="evidence" value="ECO:0007669"/>
    <property type="project" value="TreeGrafter"/>
</dbReference>
<evidence type="ECO:0000256" key="9">
    <source>
        <dbReference type="ARBA" id="ARBA00022763"/>
    </source>
</evidence>
<evidence type="ECO:0000313" key="20">
    <source>
        <dbReference type="Proteomes" id="UP000051751"/>
    </source>
</evidence>
<keyword evidence="12 15" id="KW-0238">DNA-binding</keyword>
<dbReference type="InterPro" id="IPR043128">
    <property type="entry name" value="Rev_trsase/Diguanyl_cyclase"/>
</dbReference>
<evidence type="ECO:0000256" key="11">
    <source>
        <dbReference type="ARBA" id="ARBA00022932"/>
    </source>
</evidence>
<comment type="caution">
    <text evidence="17">The sequence shown here is derived from an EMBL/GenBank/DDBJ whole genome shotgun (WGS) entry which is preliminary data.</text>
</comment>
<feature type="binding site" evidence="15">
    <location>
        <position position="122"/>
    </location>
    <ligand>
        <name>Mg(2+)</name>
        <dbReference type="ChEBI" id="CHEBI:18420"/>
    </ligand>
</feature>
<dbReference type="Proteomes" id="UP000051645">
    <property type="component" value="Unassembled WGS sequence"/>
</dbReference>
<dbReference type="PANTHER" id="PTHR11076">
    <property type="entry name" value="DNA REPAIR POLYMERASE UMUC / TRANSFERASE FAMILY MEMBER"/>
    <property type="match status" value="1"/>
</dbReference>
<sequence>MQDWLEVPLKNDTQRRILHIDMDAFYASIEMRDHPQYRTIPLIIGRDPRETGGKGVVTTANYIARQYGVHSAMPVQKAAELVRANKQAVFKRPNFPHYREISDQIHAIFHTVTDQIETVALDEAYLDISANKLGEKDAIALMFYIQHAITRQTHLVSSAGLSYNKFLAKMGSDYRKPHGRTVILPEQAQNFLARLPIEKFHGVGKKTVPKMNALGVYTGADLLLLSQSQLIREFGKMGYVLYQHARGIDNRPVEYQRTRQSLGKEETYDEPLTTETAVFHRFDRLAAEVADSLRTRQLHGKTVVIKVRNRDFNTFTRRKTLGEPLAAATDLSAIARQIWTENKMTASGGIRLLGITVTGLTPLTFENIRLDL</sequence>
<evidence type="ECO:0000256" key="14">
    <source>
        <dbReference type="ARBA" id="ARBA00049244"/>
    </source>
</evidence>
<keyword evidence="9 15" id="KW-0227">DNA damage</keyword>
<keyword evidence="6 15" id="KW-0548">Nucleotidyltransferase</keyword>
<dbReference type="Pfam" id="PF00817">
    <property type="entry name" value="IMS"/>
    <property type="match status" value="1"/>
</dbReference>
<dbReference type="RefSeq" id="WP_057769571.1">
    <property type="nucleotide sequence ID" value="NZ_JQAT01000008.1"/>
</dbReference>
<dbReference type="InterPro" id="IPR050116">
    <property type="entry name" value="DNA_polymerase-Y"/>
</dbReference>
<proteinExistence type="inferred from homology"/>
<keyword evidence="3 15" id="KW-0515">Mutator protein</keyword>
<dbReference type="GO" id="GO:0005829">
    <property type="term" value="C:cytosol"/>
    <property type="evidence" value="ECO:0007669"/>
    <property type="project" value="TreeGrafter"/>
</dbReference>
<dbReference type="PROSITE" id="PS50173">
    <property type="entry name" value="UMUC"/>
    <property type="match status" value="1"/>
</dbReference>
<dbReference type="GO" id="GO:0006261">
    <property type="term" value="P:DNA-templated DNA replication"/>
    <property type="evidence" value="ECO:0007669"/>
    <property type="project" value="UniProtKB-UniRule"/>
</dbReference>
<keyword evidence="13 15" id="KW-0234">DNA repair</keyword>
<dbReference type="EC" id="2.7.7.7" evidence="15"/>
<evidence type="ECO:0000256" key="12">
    <source>
        <dbReference type="ARBA" id="ARBA00023125"/>
    </source>
</evidence>
<keyword evidence="19" id="KW-1185">Reference proteome</keyword>
<evidence type="ECO:0000313" key="19">
    <source>
        <dbReference type="Proteomes" id="UP000051645"/>
    </source>
</evidence>
<gene>
    <name evidence="15" type="primary">dinB</name>
    <name evidence="17" type="ORF">IV38_GL002101</name>
    <name evidence="18" type="ORF">IV40_GL001349</name>
</gene>
<name>A0A0R2FFR2_9LACO</name>
<dbReference type="InterPro" id="IPR017961">
    <property type="entry name" value="DNA_pol_Y-fam_little_finger"/>
</dbReference>
<evidence type="ECO:0000256" key="6">
    <source>
        <dbReference type="ARBA" id="ARBA00022695"/>
    </source>
</evidence>
<dbReference type="EMBL" id="JQAZ01000004">
    <property type="protein sequence ID" value="KRN31354.1"/>
    <property type="molecule type" value="Genomic_DNA"/>
</dbReference>
<dbReference type="InterPro" id="IPR043502">
    <property type="entry name" value="DNA/RNA_pol_sf"/>
</dbReference>
<dbReference type="EMBL" id="JQAT01000008">
    <property type="protein sequence ID" value="KRN27449.1"/>
    <property type="molecule type" value="Genomic_DNA"/>
</dbReference>
<dbReference type="STRING" id="81857.IV38_GL002101"/>
<dbReference type="HAMAP" id="MF_01113">
    <property type="entry name" value="DNApol_IV"/>
    <property type="match status" value="1"/>
</dbReference>
<dbReference type="GO" id="GO:0003684">
    <property type="term" value="F:damaged DNA binding"/>
    <property type="evidence" value="ECO:0007669"/>
    <property type="project" value="InterPro"/>
</dbReference>
<dbReference type="GO" id="GO:0042276">
    <property type="term" value="P:error-prone translesion synthesis"/>
    <property type="evidence" value="ECO:0007669"/>
    <property type="project" value="TreeGrafter"/>
</dbReference>
<dbReference type="Gene3D" id="1.10.150.20">
    <property type="entry name" value="5' to 3' exonuclease, C-terminal subdomain"/>
    <property type="match status" value="1"/>
</dbReference>
<evidence type="ECO:0000313" key="18">
    <source>
        <dbReference type="EMBL" id="KRN31354.1"/>
    </source>
</evidence>
<dbReference type="Gene3D" id="3.40.1170.60">
    <property type="match status" value="1"/>
</dbReference>
<evidence type="ECO:0000256" key="5">
    <source>
        <dbReference type="ARBA" id="ARBA00022679"/>
    </source>
</evidence>
<dbReference type="SUPFAM" id="SSF100879">
    <property type="entry name" value="Lesion bypass DNA polymerase (Y-family), little finger domain"/>
    <property type="match status" value="1"/>
</dbReference>
<dbReference type="Proteomes" id="UP000051751">
    <property type="component" value="Unassembled WGS sequence"/>
</dbReference>
<dbReference type="SUPFAM" id="SSF56672">
    <property type="entry name" value="DNA/RNA polymerases"/>
    <property type="match status" value="1"/>
</dbReference>
<feature type="site" description="Substrate discrimination" evidence="15">
    <location>
        <position position="26"/>
    </location>
</feature>
<comment type="subunit">
    <text evidence="15">Monomer.</text>
</comment>
<protein>
    <recommendedName>
        <fullName evidence="15">DNA polymerase IV</fullName>
        <shortName evidence="15">Pol IV</shortName>
        <ecNumber evidence="15">2.7.7.7</ecNumber>
    </recommendedName>
</protein>
<keyword evidence="8 15" id="KW-0479">Metal-binding</keyword>
<keyword evidence="10 15" id="KW-0460">Magnesium</keyword>
<comment type="subcellular location">
    <subcellularLocation>
        <location evidence="1 15">Cytoplasm</location>
    </subcellularLocation>
</comment>
<feature type="active site" evidence="15">
    <location>
        <position position="123"/>
    </location>
</feature>
<comment type="catalytic activity">
    <reaction evidence="14 15">
        <text>DNA(n) + a 2'-deoxyribonucleoside 5'-triphosphate = DNA(n+1) + diphosphate</text>
        <dbReference type="Rhea" id="RHEA:22508"/>
        <dbReference type="Rhea" id="RHEA-COMP:17339"/>
        <dbReference type="Rhea" id="RHEA-COMP:17340"/>
        <dbReference type="ChEBI" id="CHEBI:33019"/>
        <dbReference type="ChEBI" id="CHEBI:61560"/>
        <dbReference type="ChEBI" id="CHEBI:173112"/>
        <dbReference type="EC" id="2.7.7.7"/>
    </reaction>
</comment>
<reference evidence="19 20" key="1">
    <citation type="journal article" date="2015" name="Genome Announc.">
        <title>Expanding the biotechnology potential of lactobacilli through comparative genomics of 213 strains and associated genera.</title>
        <authorList>
            <person name="Sun Z."/>
            <person name="Harris H.M."/>
            <person name="McCann A."/>
            <person name="Guo C."/>
            <person name="Argimon S."/>
            <person name="Zhang W."/>
            <person name="Yang X."/>
            <person name="Jeffery I.B."/>
            <person name="Cooney J.C."/>
            <person name="Kagawa T.F."/>
            <person name="Liu W."/>
            <person name="Song Y."/>
            <person name="Salvetti E."/>
            <person name="Wrobel A."/>
            <person name="Rasinkangas P."/>
            <person name="Parkhill J."/>
            <person name="Rea M.C."/>
            <person name="O'Sullivan O."/>
            <person name="Ritari J."/>
            <person name="Douillard F.P."/>
            <person name="Paul Ross R."/>
            <person name="Yang R."/>
            <person name="Briner A.E."/>
            <person name="Felis G.E."/>
            <person name="de Vos W.M."/>
            <person name="Barrangou R."/>
            <person name="Klaenhammer T.R."/>
            <person name="Caufield P.W."/>
            <person name="Cui Y."/>
            <person name="Zhang H."/>
            <person name="O'Toole P.W."/>
        </authorList>
    </citation>
    <scope>NUCLEOTIDE SEQUENCE [LARGE SCALE GENOMIC DNA]</scope>
    <source>
        <strain evidence="17 20">ATCC BAA-66</strain>
        <strain evidence="18 19">DSM 13344</strain>
    </source>
</reference>
<dbReference type="OrthoDB" id="9808813at2"/>
<dbReference type="InterPro" id="IPR036775">
    <property type="entry name" value="DNA_pol_Y-fam_lit_finger_sf"/>
</dbReference>
<dbReference type="Gene3D" id="3.30.70.270">
    <property type="match status" value="1"/>
</dbReference>
<organism evidence="17 20">
    <name type="scientific">Lactobacillus selangorensis</name>
    <dbReference type="NCBI Taxonomy" id="81857"/>
    <lineage>
        <taxon>Bacteria</taxon>
        <taxon>Bacillati</taxon>
        <taxon>Bacillota</taxon>
        <taxon>Bacilli</taxon>
        <taxon>Lactobacillales</taxon>
        <taxon>Lactobacillaceae</taxon>
        <taxon>Lactobacillus</taxon>
    </lineage>
</organism>
<dbReference type="PATRIC" id="fig|81857.3.peg.2151"/>
<dbReference type="CDD" id="cd03586">
    <property type="entry name" value="PolY_Pol_IV_kappa"/>
    <property type="match status" value="1"/>
</dbReference>
<evidence type="ECO:0000256" key="13">
    <source>
        <dbReference type="ARBA" id="ARBA00023204"/>
    </source>
</evidence>
<dbReference type="InterPro" id="IPR001126">
    <property type="entry name" value="UmuC"/>
</dbReference>
<evidence type="ECO:0000256" key="8">
    <source>
        <dbReference type="ARBA" id="ARBA00022723"/>
    </source>
</evidence>
<comment type="function">
    <text evidence="15">Poorly processive, error-prone DNA polymerase involved in untargeted mutagenesis. Copies undamaged DNA at stalled replication forks, which arise in vivo from mismatched or misaligned primer ends. These misaligned primers can be extended by PolIV. Exhibits no 3'-5' exonuclease (proofreading) activity. May be involved in translesional synthesis, in conjunction with the beta clamp from PolIII.</text>
</comment>
<evidence type="ECO:0000256" key="1">
    <source>
        <dbReference type="ARBA" id="ARBA00004496"/>
    </source>
</evidence>
<dbReference type="GO" id="GO:0003887">
    <property type="term" value="F:DNA-directed DNA polymerase activity"/>
    <property type="evidence" value="ECO:0007669"/>
    <property type="project" value="UniProtKB-UniRule"/>
</dbReference>
<dbReference type="Gene3D" id="3.30.1490.100">
    <property type="entry name" value="DNA polymerase, Y-family, little finger domain"/>
    <property type="match status" value="1"/>
</dbReference>
<feature type="binding site" evidence="15">
    <location>
        <position position="21"/>
    </location>
    <ligand>
        <name>Mg(2+)</name>
        <dbReference type="ChEBI" id="CHEBI:18420"/>
    </ligand>
</feature>
<feature type="domain" description="UmuC" evidence="16">
    <location>
        <begin position="17"/>
        <end position="204"/>
    </location>
</feature>
<evidence type="ECO:0000256" key="3">
    <source>
        <dbReference type="ARBA" id="ARBA00022457"/>
    </source>
</evidence>
<evidence type="ECO:0000256" key="4">
    <source>
        <dbReference type="ARBA" id="ARBA00022490"/>
    </source>
</evidence>
<evidence type="ECO:0000256" key="7">
    <source>
        <dbReference type="ARBA" id="ARBA00022705"/>
    </source>
</evidence>